<keyword evidence="2 7" id="KW-0326">Glycosidase</keyword>
<dbReference type="Proteomes" id="UP000242367">
    <property type="component" value="Unassembled WGS sequence"/>
</dbReference>
<gene>
    <name evidence="7" type="primary">cbhB_3</name>
    <name evidence="7" type="ORF">BTM25_22860</name>
</gene>
<keyword evidence="7" id="KW-0378">Hydrolase</keyword>
<dbReference type="AlphaFoldDB" id="A0A2P4US47"/>
<dbReference type="SMART" id="SM00060">
    <property type="entry name" value="FN3"/>
    <property type="match status" value="4"/>
</dbReference>
<feature type="chain" id="PRO_5039713262" evidence="5">
    <location>
        <begin position="29"/>
        <end position="960"/>
    </location>
</feature>
<feature type="signal peptide" evidence="5">
    <location>
        <begin position="1"/>
        <end position="28"/>
    </location>
</feature>
<dbReference type="CDD" id="cd00063">
    <property type="entry name" value="FN3"/>
    <property type="match status" value="4"/>
</dbReference>
<feature type="domain" description="Fibronectin type-III" evidence="6">
    <location>
        <begin position="705"/>
        <end position="795"/>
    </location>
</feature>
<dbReference type="PANTHER" id="PTHR46708:SF2">
    <property type="entry name" value="FIBRONECTIN TYPE-III DOMAIN-CONTAINING PROTEIN"/>
    <property type="match status" value="1"/>
</dbReference>
<keyword evidence="1" id="KW-0677">Repeat</keyword>
<feature type="domain" description="Fibronectin type-III" evidence="6">
    <location>
        <begin position="534"/>
        <end position="618"/>
    </location>
</feature>
<proteinExistence type="predicted"/>
<evidence type="ECO:0000313" key="7">
    <source>
        <dbReference type="EMBL" id="POM27862.1"/>
    </source>
</evidence>
<feature type="region of interest" description="Disordered" evidence="4">
    <location>
        <begin position="129"/>
        <end position="158"/>
    </location>
</feature>
<dbReference type="InterPro" id="IPR046542">
    <property type="entry name" value="DUF6801"/>
</dbReference>
<dbReference type="RefSeq" id="WP_146059028.1">
    <property type="nucleotide sequence ID" value="NZ_MTBP01000001.1"/>
</dbReference>
<dbReference type="InterPro" id="IPR003961">
    <property type="entry name" value="FN3_dom"/>
</dbReference>
<organism evidence="7 8">
    <name type="scientific">Actinomadura rubteroloni</name>
    <dbReference type="NCBI Taxonomy" id="1926885"/>
    <lineage>
        <taxon>Bacteria</taxon>
        <taxon>Bacillati</taxon>
        <taxon>Actinomycetota</taxon>
        <taxon>Actinomycetes</taxon>
        <taxon>Streptosporangiales</taxon>
        <taxon>Thermomonosporaceae</taxon>
        <taxon>Actinomadura</taxon>
    </lineage>
</organism>
<feature type="region of interest" description="Disordered" evidence="4">
    <location>
        <begin position="513"/>
        <end position="543"/>
    </location>
</feature>
<evidence type="ECO:0000256" key="3">
    <source>
        <dbReference type="ARBA" id="ARBA00023326"/>
    </source>
</evidence>
<keyword evidence="8" id="KW-1185">Reference proteome</keyword>
<feature type="domain" description="Fibronectin type-III" evidence="6">
    <location>
        <begin position="621"/>
        <end position="702"/>
    </location>
</feature>
<dbReference type="PROSITE" id="PS51318">
    <property type="entry name" value="TAT"/>
    <property type="match status" value="1"/>
</dbReference>
<accession>A0A2P4US47</accession>
<evidence type="ECO:0000256" key="4">
    <source>
        <dbReference type="SAM" id="MobiDB-lite"/>
    </source>
</evidence>
<dbReference type="Pfam" id="PF20611">
    <property type="entry name" value="DUF6801"/>
    <property type="match status" value="2"/>
</dbReference>
<dbReference type="EMBL" id="MTBP01000001">
    <property type="protein sequence ID" value="POM27862.1"/>
    <property type="molecule type" value="Genomic_DNA"/>
</dbReference>
<comment type="caution">
    <text evidence="7">The sequence shown here is derived from an EMBL/GenBank/DDBJ whole genome shotgun (WGS) entry which is preliminary data.</text>
</comment>
<sequence length="960" mass="98486" precursor="true">MSSNSRARRGRVVAVVAAAATAFSGAVAFGTAPSASADVPHGELTLNYRCVYPMIGAQDLTVKVKVTGIPDTVSFGQTVDPLPIETVDTVSAQTTKGLFAMDAKSLEGTATAEVQGTWPDGHTEVLTGDLPIPKTSVPDEGSFPMSVNGKTPKAITAPNTKGWGRVNVGNLKLHVAPKNAAGELTALGEFDVQCYQKAGQNNQIAAIYVKEGSENPGTAPVVNWDVPVAPEPAADKHTSVDGKLSGLVFSCKFPIIKPQGLKVDASLPYPEDIKTNMLTPEMKVSSDAEVNAYTVNAMQTVIDPPAASLEGYAIATANLWAPEIQNGQTPLAAKLKLPIAKIPVPESGTLPIKGLLGTAPPLVFSKAGEGKMGVQRLDLYVILRDKDGNPHPDLNAGGKPFQVPCTLDGPAAPTGQNNIIHTFKITGGVPNPEDTKAPTVPGVPAVTAITGTTANATWGASKDEDGGSGLKGYNLYLNGTKFGDTVTEPKAALTGLEAGKHYKLEVSAIDNKGNESAKSSVEFDTKAEAQKPGPVTGLEATSTTSKSVSLKWNAAEGAESYVVKYGDKTQEVPTGTTATISGLTPNTPYSFSVYGVNKQGNGDAAKVDAKTQEDTPQKPADLKGLTVAGTTFDSITLKWDQSTGATKYKITWDGGSAETADTTYTIKGLNANTSYKVTVTPNNTAGDGASASVDAKTQAKPDTTKPSVPGDVKAAVNQKDVTLTWSASKDEDGGSGLAGYYVFQDGKQLGGLVTGTKQVVSGLANGTYTFTVKAVDKAGNVSDASSPVQATVNVTDGGGTTGTYALTGSSFVKGVNGTIPLTGSVATTISGGKVSGDLKLNPGAGKFSLFGFLPGTVNVAFAPQGKTTGTLAGAALKTRTKTVVKLTSIKVFGFEIGSSTCQTTAPADIPLESSNFGANGGDLKGTYTLPALKGCGFLNPLISAIAAGPGNTVTLKAAKK</sequence>
<evidence type="ECO:0000259" key="6">
    <source>
        <dbReference type="PROSITE" id="PS50853"/>
    </source>
</evidence>
<dbReference type="PANTHER" id="PTHR46708">
    <property type="entry name" value="TENASCIN"/>
    <property type="match status" value="1"/>
</dbReference>
<protein>
    <submittedName>
        <fullName evidence="7">Exoglucanase B</fullName>
        <ecNumber evidence="7">3.2.1.91</ecNumber>
    </submittedName>
</protein>
<evidence type="ECO:0000256" key="5">
    <source>
        <dbReference type="SAM" id="SignalP"/>
    </source>
</evidence>
<dbReference type="EC" id="3.2.1.91" evidence="7"/>
<feature type="region of interest" description="Disordered" evidence="4">
    <location>
        <begin position="683"/>
        <end position="707"/>
    </location>
</feature>
<dbReference type="InterPro" id="IPR050991">
    <property type="entry name" value="ECM_Regulatory_Proteins"/>
</dbReference>
<feature type="domain" description="Fibronectin type-III" evidence="6">
    <location>
        <begin position="440"/>
        <end position="528"/>
    </location>
</feature>
<keyword evidence="3" id="KW-0624">Polysaccharide degradation</keyword>
<dbReference type="SUPFAM" id="SSF49265">
    <property type="entry name" value="Fibronectin type III"/>
    <property type="match status" value="2"/>
</dbReference>
<dbReference type="Gene3D" id="2.60.40.10">
    <property type="entry name" value="Immunoglobulins"/>
    <property type="match status" value="4"/>
</dbReference>
<keyword evidence="3" id="KW-0119">Carbohydrate metabolism</keyword>
<evidence type="ECO:0000256" key="1">
    <source>
        <dbReference type="ARBA" id="ARBA00022737"/>
    </source>
</evidence>
<dbReference type="InterPro" id="IPR013783">
    <property type="entry name" value="Ig-like_fold"/>
</dbReference>
<dbReference type="GO" id="GO:0000272">
    <property type="term" value="P:polysaccharide catabolic process"/>
    <property type="evidence" value="ECO:0007669"/>
    <property type="project" value="UniProtKB-KW"/>
</dbReference>
<keyword evidence="5" id="KW-0732">Signal</keyword>
<dbReference type="PROSITE" id="PS50853">
    <property type="entry name" value="FN3"/>
    <property type="match status" value="4"/>
</dbReference>
<dbReference type="InterPro" id="IPR036116">
    <property type="entry name" value="FN3_sf"/>
</dbReference>
<dbReference type="Pfam" id="PF00041">
    <property type="entry name" value="fn3"/>
    <property type="match status" value="3"/>
</dbReference>
<evidence type="ECO:0000256" key="2">
    <source>
        <dbReference type="ARBA" id="ARBA00023295"/>
    </source>
</evidence>
<reference evidence="7 8" key="1">
    <citation type="journal article" date="2017" name="Chemistry">
        <title>Isolation, Biosynthesis and Chemical Modifications of Rubterolones A-F: Rare Tropolone Alkaloids from Actinomadura sp. 5-2.</title>
        <authorList>
            <person name="Guo H."/>
            <person name="Benndorf R."/>
            <person name="Leichnitz D."/>
            <person name="Klassen J.L."/>
            <person name="Vollmers J."/>
            <person name="Gorls H."/>
            <person name="Steinacker M."/>
            <person name="Weigel C."/>
            <person name="Dahse H.M."/>
            <person name="Kaster A.K."/>
            <person name="de Beer Z.W."/>
            <person name="Poulsen M."/>
            <person name="Beemelmanns C."/>
        </authorList>
    </citation>
    <scope>NUCLEOTIDE SEQUENCE [LARGE SCALE GENOMIC DNA]</scope>
    <source>
        <strain evidence="7 8">5-2</strain>
    </source>
</reference>
<dbReference type="GO" id="GO:0016162">
    <property type="term" value="F:cellulose 1,4-beta-cellobiosidase activity"/>
    <property type="evidence" value="ECO:0007669"/>
    <property type="project" value="UniProtKB-EC"/>
</dbReference>
<name>A0A2P4US47_9ACTN</name>
<dbReference type="InterPro" id="IPR006311">
    <property type="entry name" value="TAT_signal"/>
</dbReference>
<evidence type="ECO:0000313" key="8">
    <source>
        <dbReference type="Proteomes" id="UP000242367"/>
    </source>
</evidence>